<sequence>MKINKNCGYPALAVRAMLAIGLGMASASAEATILNASSGGTFTMNLDRNALAPYAGGYFLSTFWDAAASAADNPANTGDHLLSQLNSTEISGLNQAFELTAIGSDPSPQASQRYVKATSTDFAIDTIMLAGVAGAQVGMTGVQGFYAPNWPPSGAGLVNGDFSLRYDADRQTLGRTGWYLANNIYFTMAVYDLNNLSLNFTNAENWQLSGDLLMSPENAGMLQGVQLIDVGNFCLGTGAYAGCGQVAAVPLPAAVWLFGSGLLAFIGIGRRPYLSRSVTL</sequence>
<evidence type="ECO:0008006" key="5">
    <source>
        <dbReference type="Google" id="ProtNLM"/>
    </source>
</evidence>
<dbReference type="OrthoDB" id="5568458at2"/>
<proteinExistence type="predicted"/>
<accession>A0A177M994</accession>
<dbReference type="RefSeq" id="WP_064009389.1">
    <property type="nucleotide sequence ID" value="NZ_LUUG01000088.1"/>
</dbReference>
<organism evidence="3 4">
    <name type="scientific">Methylomonas methanica</name>
    <dbReference type="NCBI Taxonomy" id="421"/>
    <lineage>
        <taxon>Bacteria</taxon>
        <taxon>Pseudomonadati</taxon>
        <taxon>Pseudomonadota</taxon>
        <taxon>Gammaproteobacteria</taxon>
        <taxon>Methylococcales</taxon>
        <taxon>Methylococcaceae</taxon>
        <taxon>Methylomonas</taxon>
    </lineage>
</organism>
<keyword evidence="1" id="KW-0472">Membrane</keyword>
<evidence type="ECO:0000256" key="2">
    <source>
        <dbReference type="SAM" id="SignalP"/>
    </source>
</evidence>
<gene>
    <name evidence="3" type="ORF">A1332_16925</name>
</gene>
<protein>
    <recommendedName>
        <fullName evidence="5">Secreted protein</fullName>
    </recommendedName>
</protein>
<keyword evidence="1" id="KW-1133">Transmembrane helix</keyword>
<dbReference type="AlphaFoldDB" id="A0A177M994"/>
<keyword evidence="1" id="KW-0812">Transmembrane</keyword>
<dbReference type="EMBL" id="LUUG01000088">
    <property type="protein sequence ID" value="OAI01570.1"/>
    <property type="molecule type" value="Genomic_DNA"/>
</dbReference>
<feature type="chain" id="PRO_5008067761" description="Secreted protein" evidence="2">
    <location>
        <begin position="32"/>
        <end position="280"/>
    </location>
</feature>
<feature type="transmembrane region" description="Helical" evidence="1">
    <location>
        <begin position="249"/>
        <end position="268"/>
    </location>
</feature>
<keyword evidence="2" id="KW-0732">Signal</keyword>
<evidence type="ECO:0000313" key="3">
    <source>
        <dbReference type="EMBL" id="OAI01570.1"/>
    </source>
</evidence>
<name>A0A177M994_METMH</name>
<evidence type="ECO:0000313" key="4">
    <source>
        <dbReference type="Proteomes" id="UP000078090"/>
    </source>
</evidence>
<dbReference type="Proteomes" id="UP000078090">
    <property type="component" value="Unassembled WGS sequence"/>
</dbReference>
<evidence type="ECO:0000256" key="1">
    <source>
        <dbReference type="SAM" id="Phobius"/>
    </source>
</evidence>
<comment type="caution">
    <text evidence="3">The sequence shown here is derived from an EMBL/GenBank/DDBJ whole genome shotgun (WGS) entry which is preliminary data.</text>
</comment>
<feature type="signal peptide" evidence="2">
    <location>
        <begin position="1"/>
        <end position="31"/>
    </location>
</feature>
<reference evidence="3 4" key="1">
    <citation type="submission" date="2016-03" db="EMBL/GenBank/DDBJ databases">
        <authorList>
            <person name="Ploux O."/>
        </authorList>
    </citation>
    <scope>NUCLEOTIDE SEQUENCE [LARGE SCALE GENOMIC DNA]</scope>
    <source>
        <strain evidence="3 4">R-45363</strain>
    </source>
</reference>